<dbReference type="Proteomes" id="UP000027341">
    <property type="component" value="Unassembled WGS sequence"/>
</dbReference>
<dbReference type="InterPro" id="IPR003367">
    <property type="entry name" value="Thrombospondin_3-like_rpt"/>
</dbReference>
<dbReference type="RefSeq" id="WP_051623036.1">
    <property type="nucleotide sequence ID" value="NZ_AP020335.1"/>
</dbReference>
<evidence type="ECO:0000256" key="2">
    <source>
        <dbReference type="ARBA" id="ARBA00022729"/>
    </source>
</evidence>
<dbReference type="InterPro" id="IPR036737">
    <property type="entry name" value="OmpA-like_sf"/>
</dbReference>
<dbReference type="InterPro" id="IPR050330">
    <property type="entry name" value="Bact_OuterMem_StrucFunc"/>
</dbReference>
<evidence type="ECO:0000256" key="4">
    <source>
        <dbReference type="ARBA" id="ARBA00023237"/>
    </source>
</evidence>
<dbReference type="PROSITE" id="PS51123">
    <property type="entry name" value="OMPA_2"/>
    <property type="match status" value="1"/>
</dbReference>
<sequence>MLRTLPLIALCGLPFFAYAQDAENNYANTPAMQTLMDDGEHTKKDVEEYKDLDQDGVPDKDDFCANTAKGTKVDKHGCELDSDGDGIYDKTDQCPNSAPGVSVNFLGCEGDEDKDGVLDSKDKCPGTPLGVKVNQYGCKIDNDKDGDGVLDSIDQCPNTPKGYIVNKYGCPPQTKVTIQITFPVGSWNIPSTQKELLEREASKLKELQPDEVVLISGFTDNSGKADTNMKLSWERANSVKDYILNNFSYPKDKFYIMGMGEQSPIASNATKEGREHNRRIEFQVLKMDKLSPIARHEIPPEMRLKK</sequence>
<dbReference type="Gene3D" id="3.30.1330.60">
    <property type="entry name" value="OmpA-like domain"/>
    <property type="match status" value="1"/>
</dbReference>
<dbReference type="EMBL" id="JMIU01000001">
    <property type="protein sequence ID" value="KDN95837.1"/>
    <property type="molecule type" value="Genomic_DNA"/>
</dbReference>
<dbReference type="GO" id="GO:0009279">
    <property type="term" value="C:cell outer membrane"/>
    <property type="evidence" value="ECO:0007669"/>
    <property type="project" value="UniProtKB-SubCell"/>
</dbReference>
<keyword evidence="4" id="KW-0998">Cell outer membrane</keyword>
<comment type="caution">
    <text evidence="8">The sequence shown here is derived from an EMBL/GenBank/DDBJ whole genome shotgun (WGS) entry which is preliminary data.</text>
</comment>
<proteinExistence type="predicted"/>
<accession>A0A066ZQR1</accession>
<evidence type="ECO:0000256" key="3">
    <source>
        <dbReference type="ARBA" id="ARBA00023136"/>
    </source>
</evidence>
<dbReference type="SUPFAM" id="SSF103088">
    <property type="entry name" value="OmpA-like"/>
    <property type="match status" value="1"/>
</dbReference>
<organism evidence="8 9">
    <name type="scientific">Hydrogenovibrio marinus</name>
    <dbReference type="NCBI Taxonomy" id="28885"/>
    <lineage>
        <taxon>Bacteria</taxon>
        <taxon>Pseudomonadati</taxon>
        <taxon>Pseudomonadota</taxon>
        <taxon>Gammaproteobacteria</taxon>
        <taxon>Thiotrichales</taxon>
        <taxon>Piscirickettsiaceae</taxon>
        <taxon>Hydrogenovibrio</taxon>
    </lineage>
</organism>
<dbReference type="Pfam" id="PF00691">
    <property type="entry name" value="OmpA"/>
    <property type="match status" value="1"/>
</dbReference>
<dbReference type="PANTHER" id="PTHR30329:SF21">
    <property type="entry name" value="LIPOPROTEIN YIAD-RELATED"/>
    <property type="match status" value="1"/>
</dbReference>
<dbReference type="AlphaFoldDB" id="A0A066ZQR1"/>
<keyword evidence="9" id="KW-1185">Reference proteome</keyword>
<feature type="chain" id="PRO_5001635896" description="OmpA-like domain-containing protein" evidence="6">
    <location>
        <begin position="20"/>
        <end position="306"/>
    </location>
</feature>
<evidence type="ECO:0000256" key="1">
    <source>
        <dbReference type="ARBA" id="ARBA00004442"/>
    </source>
</evidence>
<feature type="signal peptide" evidence="6">
    <location>
        <begin position="1"/>
        <end position="19"/>
    </location>
</feature>
<evidence type="ECO:0000256" key="6">
    <source>
        <dbReference type="SAM" id="SignalP"/>
    </source>
</evidence>
<reference evidence="8 9" key="1">
    <citation type="submission" date="2014-04" db="EMBL/GenBank/DDBJ databases">
        <title>Draft genome sequence of Hydrogenovibrio marinus MH-110, a model organism for aerobic H2 metabolism.</title>
        <authorList>
            <person name="Cha H.J."/>
            <person name="Jo B.H."/>
            <person name="Hwang B.H."/>
        </authorList>
    </citation>
    <scope>NUCLEOTIDE SEQUENCE [LARGE SCALE GENOMIC DNA]</scope>
    <source>
        <strain evidence="8 9">MH-110</strain>
    </source>
</reference>
<dbReference type="Gene3D" id="4.10.1080.10">
    <property type="entry name" value="TSP type-3 repeat"/>
    <property type="match status" value="1"/>
</dbReference>
<dbReference type="PANTHER" id="PTHR30329">
    <property type="entry name" value="STATOR ELEMENT OF FLAGELLAR MOTOR COMPLEX"/>
    <property type="match status" value="1"/>
</dbReference>
<dbReference type="STRING" id="28885.EI16_05955"/>
<dbReference type="Pfam" id="PF02412">
    <property type="entry name" value="TSP_3"/>
    <property type="match status" value="4"/>
</dbReference>
<dbReference type="InterPro" id="IPR006665">
    <property type="entry name" value="OmpA-like"/>
</dbReference>
<dbReference type="SUPFAM" id="SSF103647">
    <property type="entry name" value="TSP type-3 repeat"/>
    <property type="match status" value="2"/>
</dbReference>
<evidence type="ECO:0000313" key="9">
    <source>
        <dbReference type="Proteomes" id="UP000027341"/>
    </source>
</evidence>
<name>A0A066ZQR1_HYDMR</name>
<evidence type="ECO:0000313" key="8">
    <source>
        <dbReference type="EMBL" id="KDN95837.1"/>
    </source>
</evidence>
<protein>
    <recommendedName>
        <fullName evidence="7">OmpA-like domain-containing protein</fullName>
    </recommendedName>
</protein>
<comment type="subcellular location">
    <subcellularLocation>
        <location evidence="1">Cell outer membrane</location>
    </subcellularLocation>
</comment>
<dbReference type="CDD" id="cd07185">
    <property type="entry name" value="OmpA_C-like"/>
    <property type="match status" value="1"/>
</dbReference>
<evidence type="ECO:0000256" key="5">
    <source>
        <dbReference type="PROSITE-ProRule" id="PRU00473"/>
    </source>
</evidence>
<keyword evidence="2 6" id="KW-0732">Signal</keyword>
<evidence type="ECO:0000259" key="7">
    <source>
        <dbReference type="PROSITE" id="PS51123"/>
    </source>
</evidence>
<dbReference type="GO" id="GO:0005509">
    <property type="term" value="F:calcium ion binding"/>
    <property type="evidence" value="ECO:0007669"/>
    <property type="project" value="InterPro"/>
</dbReference>
<gene>
    <name evidence="8" type="ORF">EI16_05955</name>
</gene>
<feature type="domain" description="OmpA-like" evidence="7">
    <location>
        <begin position="169"/>
        <end position="288"/>
    </location>
</feature>
<dbReference type="PRINTS" id="PR01021">
    <property type="entry name" value="OMPADOMAIN"/>
</dbReference>
<keyword evidence="3 5" id="KW-0472">Membrane</keyword>
<dbReference type="InterPro" id="IPR028974">
    <property type="entry name" value="TSP_type-3_rpt"/>
</dbReference>
<dbReference type="PRINTS" id="PR01023">
    <property type="entry name" value="NAFLGMOTY"/>
</dbReference>
<dbReference type="InterPro" id="IPR006664">
    <property type="entry name" value="OMP_bac"/>
</dbReference>
<dbReference type="GO" id="GO:0007155">
    <property type="term" value="P:cell adhesion"/>
    <property type="evidence" value="ECO:0007669"/>
    <property type="project" value="InterPro"/>
</dbReference>